<sequence length="57" mass="5989">MKIGVSDASGKLGRAVVSELLRRGADVVGVSRSPDKMVNAFVGNTKTFRDVFAGYSA</sequence>
<name>V4P6D2_9CAUL</name>
<gene>
    <name evidence="1" type="ORF">ABENE_20175</name>
</gene>
<dbReference type="InterPro" id="IPR036291">
    <property type="entry name" value="NAD(P)-bd_dom_sf"/>
</dbReference>
<dbReference type="AlphaFoldDB" id="V4P6D2"/>
<keyword evidence="2" id="KW-1185">Reference proteome</keyword>
<dbReference type="PATRIC" id="fig|1121022.4.peg.4132"/>
<organism evidence="1 2">
    <name type="scientific">Asticcacaulis benevestitus DSM 16100 = ATCC BAA-896</name>
    <dbReference type="NCBI Taxonomy" id="1121022"/>
    <lineage>
        <taxon>Bacteria</taxon>
        <taxon>Pseudomonadati</taxon>
        <taxon>Pseudomonadota</taxon>
        <taxon>Alphaproteobacteria</taxon>
        <taxon>Caulobacterales</taxon>
        <taxon>Caulobacteraceae</taxon>
        <taxon>Asticcacaulis</taxon>
    </lineage>
</organism>
<evidence type="ECO:0000313" key="1">
    <source>
        <dbReference type="EMBL" id="ESQ83631.1"/>
    </source>
</evidence>
<evidence type="ECO:0008006" key="3">
    <source>
        <dbReference type="Google" id="ProtNLM"/>
    </source>
</evidence>
<accession>V4P6D2</accession>
<dbReference type="Proteomes" id="UP000017837">
    <property type="component" value="Unassembled WGS sequence"/>
</dbReference>
<evidence type="ECO:0000313" key="2">
    <source>
        <dbReference type="Proteomes" id="UP000017837"/>
    </source>
</evidence>
<dbReference type="Gene3D" id="3.40.50.720">
    <property type="entry name" value="NAD(P)-binding Rossmann-like Domain"/>
    <property type="match status" value="1"/>
</dbReference>
<proteinExistence type="predicted"/>
<dbReference type="RefSeq" id="WP_018083730.1">
    <property type="nucleotide sequence ID" value="NZ_AQWM01000041.1"/>
</dbReference>
<dbReference type="EMBL" id="AWGB01000069">
    <property type="protein sequence ID" value="ESQ83631.1"/>
    <property type="molecule type" value="Genomic_DNA"/>
</dbReference>
<dbReference type="SUPFAM" id="SSF51735">
    <property type="entry name" value="NAD(P)-binding Rossmann-fold domains"/>
    <property type="match status" value="1"/>
</dbReference>
<protein>
    <recommendedName>
        <fullName evidence="3">NAD(P)-binding domain-containing protein</fullName>
    </recommendedName>
</protein>
<reference evidence="1 2" key="1">
    <citation type="journal article" date="2014" name="Nature">
        <title>Sequential evolution of bacterial morphology by co-option of a developmental regulator.</title>
        <authorList>
            <person name="Jiang C."/>
            <person name="Brown P.J."/>
            <person name="Ducret A."/>
            <person name="Brun Y.V."/>
        </authorList>
    </citation>
    <scope>NUCLEOTIDE SEQUENCE [LARGE SCALE GENOMIC DNA]</scope>
    <source>
        <strain evidence="1 2">DSM 16100</strain>
    </source>
</reference>
<dbReference type="STRING" id="1121022.GCA_000376105_04043"/>
<comment type="caution">
    <text evidence="1">The sequence shown here is derived from an EMBL/GenBank/DDBJ whole genome shotgun (WGS) entry which is preliminary data.</text>
</comment>